<dbReference type="Pfam" id="PF06241">
    <property type="entry name" value="Castor_Poll_mid"/>
    <property type="match status" value="1"/>
</dbReference>
<evidence type="ECO:0000256" key="2">
    <source>
        <dbReference type="ARBA" id="ARBA00022448"/>
    </source>
</evidence>
<dbReference type="InterPro" id="IPR036291">
    <property type="entry name" value="NAD(P)-bd_dom_sf"/>
</dbReference>
<dbReference type="SUPFAM" id="SSF116726">
    <property type="entry name" value="TrkA C-terminal domain-like"/>
    <property type="match status" value="1"/>
</dbReference>
<feature type="compositionally biased region" description="Basic and acidic residues" evidence="8">
    <location>
        <begin position="641"/>
        <end position="666"/>
    </location>
</feature>
<dbReference type="InterPro" id="IPR044849">
    <property type="entry name" value="CASTOR/POLLUX/SYM8-like"/>
</dbReference>
<keyword evidence="5" id="KW-0406">Ion transport</keyword>
<keyword evidence="3 9" id="KW-0812">Transmembrane</keyword>
<evidence type="ECO:0000259" key="10">
    <source>
        <dbReference type="Pfam" id="PF06241"/>
    </source>
</evidence>
<feature type="transmembrane region" description="Helical" evidence="9">
    <location>
        <begin position="21"/>
        <end position="49"/>
    </location>
</feature>
<dbReference type="PANTHER" id="PTHR31563">
    <property type="entry name" value="ION CHANNEL POLLUX-RELATED"/>
    <property type="match status" value="1"/>
</dbReference>
<dbReference type="PANTHER" id="PTHR31563:SF10">
    <property type="entry name" value="ION CHANNEL POLLUX-RELATED"/>
    <property type="match status" value="1"/>
</dbReference>
<dbReference type="EMBL" id="JBFAEG010000007">
    <property type="protein sequence ID" value="MEU5707567.1"/>
    <property type="molecule type" value="Genomic_DNA"/>
</dbReference>
<dbReference type="Gene3D" id="3.40.50.720">
    <property type="entry name" value="NAD(P)-binding Rossmann-like Domain"/>
    <property type="match status" value="2"/>
</dbReference>
<dbReference type="SUPFAM" id="SSF51735">
    <property type="entry name" value="NAD(P)-binding Rossmann-fold domains"/>
    <property type="match status" value="1"/>
</dbReference>
<dbReference type="InterPro" id="IPR036721">
    <property type="entry name" value="RCK_C_sf"/>
</dbReference>
<evidence type="ECO:0000256" key="9">
    <source>
        <dbReference type="SAM" id="Phobius"/>
    </source>
</evidence>
<accession>A0ABV3A6K9</accession>
<dbReference type="Proteomes" id="UP001551011">
    <property type="component" value="Unassembled WGS sequence"/>
</dbReference>
<dbReference type="RefSeq" id="WP_356190898.1">
    <property type="nucleotide sequence ID" value="NZ_JBEXDP010000003.1"/>
</dbReference>
<evidence type="ECO:0000256" key="7">
    <source>
        <dbReference type="ARBA" id="ARBA00023303"/>
    </source>
</evidence>
<evidence type="ECO:0000256" key="1">
    <source>
        <dbReference type="ARBA" id="ARBA00004127"/>
    </source>
</evidence>
<name>A0ABV3A6K9_9ACTN</name>
<evidence type="ECO:0000256" key="5">
    <source>
        <dbReference type="ARBA" id="ARBA00023065"/>
    </source>
</evidence>
<comment type="caution">
    <text evidence="11">The sequence shown here is derived from an EMBL/GenBank/DDBJ whole genome shotgun (WGS) entry which is preliminary data.</text>
</comment>
<gene>
    <name evidence="11" type="ORF">AB0H04_11910</name>
</gene>
<proteinExistence type="predicted"/>
<evidence type="ECO:0000256" key="4">
    <source>
        <dbReference type="ARBA" id="ARBA00022989"/>
    </source>
</evidence>
<evidence type="ECO:0000256" key="8">
    <source>
        <dbReference type="SAM" id="MobiDB-lite"/>
    </source>
</evidence>
<keyword evidence="11" id="KW-0449">Lipoprotein</keyword>
<sequence>MVEQRRPRVGARARYWFDTTLARGTSALVGWLVVVCLALVVPASAVLVWTGPHAPATLPGKLTEVWRLTGETLRLGGTTGAPLRVLLSVLLALVALVYVSTLVGLITTGLTERLIALRRGRSTLVEHGHVVVLGWSEQVFTVVGELVAAGANQRSSAVAVLADRDKTAMEEALYSKVGPTGRTRLICRSGPSADPAVLALTSPATADSVIVLPPDDSRGDADVVKTLLALRATAAGDDVTAPVVAAVRDSGYLLAARLAAGERGIVVESDTVTARLIAQAARRPGLSLVHRELLDFAGDEFYPAFHPSLVGRDFGDVLLSYGNASAVGLIRDGAPWLNPPARTVIGPDDRIIVIAADDDTAELADCTRFVEERLMAVPRPREPRPERVLVLGWNRRAPLILREWGRNAPPGSVADVVADEDGATVRAACDTGDADWRCVHRRGDTTRPETLYGLDITSYDSVIVLGRDPRPGEPPEEPDNRTLVTLLVLRHLEQRTGRELPVVTELADDGNRPLAPLGPGADVIISGKLVGLLMAQISQNRHLAAVFDELFSAGGTQVHLRPAADYVQPGQEASFATVVAAARDRGECAIGYRSHADAGRAPGYGLRVNPPKADRRRWTTGDEVVVIAGAGHAGGSGSVPRSRDARHERDDGDRDGRFGGDARAGDGAEPTPG</sequence>
<protein>
    <submittedName>
        <fullName evidence="11">NAD-binding lipoprotein</fullName>
    </submittedName>
</protein>
<keyword evidence="7" id="KW-0407">Ion channel</keyword>
<evidence type="ECO:0000256" key="6">
    <source>
        <dbReference type="ARBA" id="ARBA00023136"/>
    </source>
</evidence>
<evidence type="ECO:0000313" key="11">
    <source>
        <dbReference type="EMBL" id="MEU5707567.1"/>
    </source>
</evidence>
<keyword evidence="4 9" id="KW-1133">Transmembrane helix</keyword>
<reference evidence="11 12" key="1">
    <citation type="submission" date="2024-06" db="EMBL/GenBank/DDBJ databases">
        <title>The Natural Products Discovery Center: Release of the First 8490 Sequenced Strains for Exploring Actinobacteria Biosynthetic Diversity.</title>
        <authorList>
            <person name="Kalkreuter E."/>
            <person name="Kautsar S.A."/>
            <person name="Yang D."/>
            <person name="Bader C.D."/>
            <person name="Teijaro C.N."/>
            <person name="Fluegel L."/>
            <person name="Davis C.M."/>
            <person name="Simpson J.R."/>
            <person name="Lauterbach L."/>
            <person name="Steele A.D."/>
            <person name="Gui C."/>
            <person name="Meng S."/>
            <person name="Li G."/>
            <person name="Viehrig K."/>
            <person name="Ye F."/>
            <person name="Su P."/>
            <person name="Kiefer A.F."/>
            <person name="Nichols A."/>
            <person name="Cepeda A.J."/>
            <person name="Yan W."/>
            <person name="Fan B."/>
            <person name="Jiang Y."/>
            <person name="Adhikari A."/>
            <person name="Zheng C.-J."/>
            <person name="Schuster L."/>
            <person name="Cowan T.M."/>
            <person name="Smanski M.J."/>
            <person name="Chevrette M.G."/>
            <person name="De Carvalho L.P.S."/>
            <person name="Shen B."/>
        </authorList>
    </citation>
    <scope>NUCLEOTIDE SEQUENCE [LARGE SCALE GENOMIC DNA]</scope>
    <source>
        <strain evidence="11 12">NPDC020594</strain>
    </source>
</reference>
<keyword evidence="2" id="KW-0813">Transport</keyword>
<feature type="transmembrane region" description="Helical" evidence="9">
    <location>
        <begin position="85"/>
        <end position="111"/>
    </location>
</feature>
<feature type="domain" description="CASTOR/POLLUX/SYM8 ion channel conserved" evidence="10">
    <location>
        <begin position="271"/>
        <end position="364"/>
    </location>
</feature>
<comment type="subcellular location">
    <subcellularLocation>
        <location evidence="1">Endomembrane system</location>
        <topology evidence="1">Multi-pass membrane protein</topology>
    </subcellularLocation>
</comment>
<dbReference type="InterPro" id="IPR010420">
    <property type="entry name" value="CASTOR/POLLUX/SYM8_dom"/>
</dbReference>
<keyword evidence="12" id="KW-1185">Reference proteome</keyword>
<evidence type="ECO:0000256" key="3">
    <source>
        <dbReference type="ARBA" id="ARBA00022692"/>
    </source>
</evidence>
<organism evidence="11 12">
    <name type="scientific">Streptomyces flaveolus</name>
    <dbReference type="NCBI Taxonomy" id="67297"/>
    <lineage>
        <taxon>Bacteria</taxon>
        <taxon>Bacillati</taxon>
        <taxon>Actinomycetota</taxon>
        <taxon>Actinomycetes</taxon>
        <taxon>Kitasatosporales</taxon>
        <taxon>Streptomycetaceae</taxon>
        <taxon>Streptomyces</taxon>
    </lineage>
</organism>
<feature type="region of interest" description="Disordered" evidence="8">
    <location>
        <begin position="629"/>
        <end position="673"/>
    </location>
</feature>
<keyword evidence="6 9" id="KW-0472">Membrane</keyword>
<evidence type="ECO:0000313" key="12">
    <source>
        <dbReference type="Proteomes" id="UP001551011"/>
    </source>
</evidence>